<proteinExistence type="predicted"/>
<evidence type="ECO:0000313" key="1">
    <source>
        <dbReference type="EMBL" id="BCS04448.1"/>
    </source>
</evidence>
<dbReference type="OrthoDB" id="4446818at2759"/>
<evidence type="ECO:0000313" key="2">
    <source>
        <dbReference type="Proteomes" id="UP000661280"/>
    </source>
</evidence>
<reference evidence="1" key="1">
    <citation type="submission" date="2021-01" db="EMBL/GenBank/DDBJ databases">
        <authorList>
            <consortium name="Aspergillus luchuensis mut. kawachii IFO 4304 genome sequencing consortium"/>
            <person name="Kazuki M."/>
            <person name="Futagami T."/>
        </authorList>
    </citation>
    <scope>NUCLEOTIDE SEQUENCE</scope>
    <source>
        <strain evidence="1">IFO 4308</strain>
    </source>
</reference>
<dbReference type="EMBL" id="AP024432">
    <property type="protein sequence ID" value="BCS04448.1"/>
    <property type="molecule type" value="Genomic_DNA"/>
</dbReference>
<name>A0A7R8A511_ASPKA</name>
<dbReference type="RefSeq" id="XP_041548210.1">
    <property type="nucleotide sequence ID" value="XM_041681249.1"/>
</dbReference>
<dbReference type="Proteomes" id="UP000661280">
    <property type="component" value="Chromosome 8"/>
</dbReference>
<keyword evidence="2" id="KW-1185">Reference proteome</keyword>
<dbReference type="AlphaFoldDB" id="A0A7R8A511"/>
<organism evidence="1 2">
    <name type="scientific">Aspergillus kawachii</name>
    <name type="common">White koji mold</name>
    <name type="synonym">Aspergillus awamori var. kawachi</name>
    <dbReference type="NCBI Taxonomy" id="1069201"/>
    <lineage>
        <taxon>Eukaryota</taxon>
        <taxon>Fungi</taxon>
        <taxon>Dikarya</taxon>
        <taxon>Ascomycota</taxon>
        <taxon>Pezizomycotina</taxon>
        <taxon>Eurotiomycetes</taxon>
        <taxon>Eurotiomycetidae</taxon>
        <taxon>Eurotiales</taxon>
        <taxon>Aspergillaceae</taxon>
        <taxon>Aspergillus</taxon>
        <taxon>Aspergillus subgen. Circumdati</taxon>
    </lineage>
</organism>
<protein>
    <submittedName>
        <fullName evidence="1">Uncharacterized protein</fullName>
    </submittedName>
</protein>
<gene>
    <name evidence="1" type="ORF">AKAW2_80249A</name>
</gene>
<dbReference type="KEGG" id="aluc:AKAW2_80249A"/>
<reference evidence="1" key="2">
    <citation type="submission" date="2021-02" db="EMBL/GenBank/DDBJ databases">
        <title>Aspergillus luchuensis mut. kawachii IFO 4304 genome sequence.</title>
        <authorList>
            <person name="Mori K."/>
            <person name="Kadooka C."/>
            <person name="Goto M."/>
            <person name="Futagami T."/>
        </authorList>
    </citation>
    <scope>NUCLEOTIDE SEQUENCE</scope>
    <source>
        <strain evidence="1">IFO 4308</strain>
    </source>
</reference>
<dbReference type="GeneID" id="64965769"/>
<sequence>MGASLTNIAASSPMDGGTYPRNGSSSVGALVVALHQRRSSRKIDNTLPAAHTQKLYGSLPGGRAYWLSTYAKTLGFREDGDVDLKNIVDLYIDRSMICESFKVDKKSTYDSMSFNERLVAKLQILHIQPDFLVGPPTYLV</sequence>
<accession>A0A7R8A511</accession>